<dbReference type="PROSITE" id="PS51225">
    <property type="entry name" value="MARVEL"/>
    <property type="match status" value="1"/>
</dbReference>
<evidence type="ECO:0000256" key="3">
    <source>
        <dbReference type="ARBA" id="ARBA00022692"/>
    </source>
</evidence>
<feature type="transmembrane region" description="Helical" evidence="8">
    <location>
        <begin position="132"/>
        <end position="152"/>
    </location>
</feature>
<accession>A0A177AYB2</accession>
<dbReference type="AlphaFoldDB" id="A0A177AYB2"/>
<feature type="compositionally biased region" description="Polar residues" evidence="7">
    <location>
        <begin position="178"/>
        <end position="194"/>
    </location>
</feature>
<dbReference type="InterPro" id="IPR016579">
    <property type="entry name" value="Synaptogyrin"/>
</dbReference>
<evidence type="ECO:0000256" key="5">
    <source>
        <dbReference type="ARBA" id="ARBA00023136"/>
    </source>
</evidence>
<evidence type="ECO:0000256" key="4">
    <source>
        <dbReference type="ARBA" id="ARBA00022989"/>
    </source>
</evidence>
<evidence type="ECO:0000256" key="8">
    <source>
        <dbReference type="SAM" id="Phobius"/>
    </source>
</evidence>
<dbReference type="GO" id="GO:0031594">
    <property type="term" value="C:neuromuscular junction"/>
    <property type="evidence" value="ECO:0007669"/>
    <property type="project" value="TreeGrafter"/>
</dbReference>
<keyword evidence="4 8" id="KW-1133">Transmembrane helix</keyword>
<dbReference type="Pfam" id="PF01284">
    <property type="entry name" value="MARVEL"/>
    <property type="match status" value="1"/>
</dbReference>
<sequence length="194" mass="21847">MVYIYGVDVNYEYLMKPMSFLRLISILFSIIIFGAISNEGYSGSECIAKHSCAFGIFAGVLTFLVLIVSIGVDIYSNKVTNMTVRNWIIVFEFLVSVIGTLLHFVTFCFLVNSWTYRNEQYYKDVSQTGIPGAISFCFFSIGTFGAMSFFSWNNYKESLDIELTPAFENFDINGGGTDATNNDPANYQNTNTDY</sequence>
<evidence type="ECO:0000313" key="10">
    <source>
        <dbReference type="EMBL" id="OAF66988.1"/>
    </source>
</evidence>
<proteinExistence type="inferred from homology"/>
<dbReference type="OrthoDB" id="10041611at2759"/>
<keyword evidence="3 6" id="KW-0812">Transmembrane</keyword>
<dbReference type="Proteomes" id="UP000078046">
    <property type="component" value="Unassembled WGS sequence"/>
</dbReference>
<feature type="region of interest" description="Disordered" evidence="7">
    <location>
        <begin position="175"/>
        <end position="194"/>
    </location>
</feature>
<dbReference type="InterPro" id="IPR008253">
    <property type="entry name" value="Marvel"/>
</dbReference>
<evidence type="ECO:0000256" key="2">
    <source>
        <dbReference type="ARBA" id="ARBA00010252"/>
    </source>
</evidence>
<evidence type="ECO:0000256" key="6">
    <source>
        <dbReference type="PROSITE-ProRule" id="PRU00581"/>
    </source>
</evidence>
<evidence type="ECO:0000313" key="11">
    <source>
        <dbReference type="Proteomes" id="UP000078046"/>
    </source>
</evidence>
<comment type="caution">
    <text evidence="10">The sequence shown here is derived from an EMBL/GenBank/DDBJ whole genome shotgun (WGS) entry which is preliminary data.</text>
</comment>
<organism evidence="10 11">
    <name type="scientific">Intoshia linei</name>
    <dbReference type="NCBI Taxonomy" id="1819745"/>
    <lineage>
        <taxon>Eukaryota</taxon>
        <taxon>Metazoa</taxon>
        <taxon>Spiralia</taxon>
        <taxon>Lophotrochozoa</taxon>
        <taxon>Mesozoa</taxon>
        <taxon>Orthonectida</taxon>
        <taxon>Rhopaluridae</taxon>
        <taxon>Intoshia</taxon>
    </lineage>
</organism>
<feature type="domain" description="MARVEL" evidence="9">
    <location>
        <begin position="13"/>
        <end position="156"/>
    </location>
</feature>
<feature type="transmembrane region" description="Helical" evidence="8">
    <location>
        <begin position="53"/>
        <end position="75"/>
    </location>
</feature>
<protein>
    <submittedName>
        <fullName evidence="10">Synaptogyrin-3</fullName>
    </submittedName>
</protein>
<name>A0A177AYB2_9BILA</name>
<gene>
    <name evidence="10" type="ORF">A3Q56_05226</name>
</gene>
<comment type="subcellular location">
    <subcellularLocation>
        <location evidence="1">Membrane</location>
        <topology evidence="1">Multi-pass membrane protein</topology>
    </subcellularLocation>
</comment>
<keyword evidence="5 6" id="KW-0472">Membrane</keyword>
<comment type="similarity">
    <text evidence="2">Belongs to the synaptogyrin family.</text>
</comment>
<dbReference type="PANTHER" id="PTHR10838">
    <property type="entry name" value="SYNAPTOGYRIN"/>
    <property type="match status" value="1"/>
</dbReference>
<reference evidence="10 11" key="1">
    <citation type="submission" date="2016-04" db="EMBL/GenBank/DDBJ databases">
        <title>The genome of Intoshia linei affirms orthonectids as highly simplified spiralians.</title>
        <authorList>
            <person name="Mikhailov K.V."/>
            <person name="Slusarev G.S."/>
            <person name="Nikitin M.A."/>
            <person name="Logacheva M.D."/>
            <person name="Penin A."/>
            <person name="Aleoshin V."/>
            <person name="Panchin Y.V."/>
        </authorList>
    </citation>
    <scope>NUCLEOTIDE SEQUENCE [LARGE SCALE GENOMIC DNA]</scope>
    <source>
        <strain evidence="10">Intl2013</strain>
        <tissue evidence="10">Whole animal</tissue>
    </source>
</reference>
<evidence type="ECO:0000256" key="7">
    <source>
        <dbReference type="SAM" id="MobiDB-lite"/>
    </source>
</evidence>
<feature type="transmembrane region" description="Helical" evidence="8">
    <location>
        <begin position="87"/>
        <end position="111"/>
    </location>
</feature>
<dbReference type="GO" id="GO:0030672">
    <property type="term" value="C:synaptic vesicle membrane"/>
    <property type="evidence" value="ECO:0007669"/>
    <property type="project" value="TreeGrafter"/>
</dbReference>
<feature type="transmembrane region" description="Helical" evidence="8">
    <location>
        <begin position="20"/>
        <end position="41"/>
    </location>
</feature>
<keyword evidence="11" id="KW-1185">Reference proteome</keyword>
<evidence type="ECO:0000259" key="9">
    <source>
        <dbReference type="PROSITE" id="PS51225"/>
    </source>
</evidence>
<dbReference type="EMBL" id="LWCA01000775">
    <property type="protein sequence ID" value="OAF66988.1"/>
    <property type="molecule type" value="Genomic_DNA"/>
</dbReference>
<dbReference type="PANTHER" id="PTHR10838:SF20">
    <property type="entry name" value="SYNAPTOGYRIN"/>
    <property type="match status" value="1"/>
</dbReference>
<evidence type="ECO:0000256" key="1">
    <source>
        <dbReference type="ARBA" id="ARBA00004141"/>
    </source>
</evidence>